<comment type="subcellular location">
    <subcellularLocation>
        <location evidence="1">Cell envelope</location>
    </subcellularLocation>
</comment>
<name>A0A1T4VIA4_9FIRM</name>
<dbReference type="STRING" id="39495.SAMN02745111_01010"/>
<keyword evidence="4" id="KW-1185">Reference proteome</keyword>
<accession>A0A1T4VIA4</accession>
<dbReference type="RefSeq" id="WP_078765881.1">
    <property type="nucleotide sequence ID" value="NZ_FUXZ01000005.1"/>
</dbReference>
<organism evidence="3 4">
    <name type="scientific">Eubacterium uniforme</name>
    <dbReference type="NCBI Taxonomy" id="39495"/>
    <lineage>
        <taxon>Bacteria</taxon>
        <taxon>Bacillati</taxon>
        <taxon>Bacillota</taxon>
        <taxon>Clostridia</taxon>
        <taxon>Eubacteriales</taxon>
        <taxon>Eubacteriaceae</taxon>
        <taxon>Eubacterium</taxon>
    </lineage>
</organism>
<dbReference type="Gene3D" id="2.60.40.4270">
    <property type="entry name" value="Listeria-Bacteroides repeat domain"/>
    <property type="match status" value="1"/>
</dbReference>
<dbReference type="NCBIfam" id="TIGR02543">
    <property type="entry name" value="List_Bact_rpt"/>
    <property type="match status" value="1"/>
</dbReference>
<dbReference type="EMBL" id="FUXZ01000005">
    <property type="protein sequence ID" value="SKA64672.1"/>
    <property type="molecule type" value="Genomic_DNA"/>
</dbReference>
<dbReference type="AlphaFoldDB" id="A0A1T4VIA4"/>
<dbReference type="Proteomes" id="UP000190814">
    <property type="component" value="Unassembled WGS sequence"/>
</dbReference>
<dbReference type="Gene3D" id="2.60.40.60">
    <property type="entry name" value="Cadherins"/>
    <property type="match status" value="1"/>
</dbReference>
<dbReference type="InterPro" id="IPR013378">
    <property type="entry name" value="InlB-like_B-rpt"/>
</dbReference>
<feature type="compositionally biased region" description="Polar residues" evidence="2">
    <location>
        <begin position="425"/>
        <end position="434"/>
    </location>
</feature>
<evidence type="ECO:0000256" key="1">
    <source>
        <dbReference type="ARBA" id="ARBA00004196"/>
    </source>
</evidence>
<evidence type="ECO:0000256" key="2">
    <source>
        <dbReference type="SAM" id="MobiDB-lite"/>
    </source>
</evidence>
<evidence type="ECO:0000313" key="4">
    <source>
        <dbReference type="Proteomes" id="UP000190814"/>
    </source>
</evidence>
<dbReference type="InterPro" id="IPR042229">
    <property type="entry name" value="Listeria/Bacterioides_rpt_sf"/>
</dbReference>
<reference evidence="3 4" key="1">
    <citation type="submission" date="2017-02" db="EMBL/GenBank/DDBJ databases">
        <authorList>
            <person name="Peterson S.W."/>
        </authorList>
    </citation>
    <scope>NUCLEOTIDE SEQUENCE [LARGE SCALE GENOMIC DNA]</scope>
    <source>
        <strain evidence="3 4">ATCC 35992</strain>
    </source>
</reference>
<feature type="region of interest" description="Disordered" evidence="2">
    <location>
        <begin position="422"/>
        <end position="446"/>
    </location>
</feature>
<gene>
    <name evidence="3" type="ORF">SAMN02745111_01010</name>
</gene>
<protein>
    <submittedName>
        <fullName evidence="3">Listeria/Bacterioides repeat-containing protein</fullName>
    </submittedName>
</protein>
<evidence type="ECO:0000313" key="3">
    <source>
        <dbReference type="EMBL" id="SKA64672.1"/>
    </source>
</evidence>
<dbReference type="OrthoDB" id="1775972at2"/>
<proteinExistence type="predicted"/>
<dbReference type="GO" id="GO:0030313">
    <property type="term" value="C:cell envelope"/>
    <property type="evidence" value="ECO:0007669"/>
    <property type="project" value="UniProtKB-SubCell"/>
</dbReference>
<sequence>MKEKGRIFKKKIALLTSAILAFTMSIPQGNAEASVSKGPVKEHEATVYTLDYNTITITNDKSEETWNSINDLPPMYPGDSMVVIGESIDFTQNGTIETLKGFVFENDGVTGVTSEGPIEVTNIERYGRVNDDEHTNEFITGFKIIGEDMVKIYSKGGGGYSTEEVDDSNDPQGNKRHIAYCMNYLNYYSMPRYCKVYYDAAYYDNGFVSVGEEALASAIYEKENPDIIYAEDALENITENKLAYSICRPYIEGFALSTNGTVNQYDGSPQYNLNAESGAPFMANVIENYYPKLGYSKSSGSGMLGTYDDWIKFEFRMDPARTLTLDACGGLIDGKEKIIREDANKNNIVTENYPTYMTDGTFTPTRDGYEFKGWFKDKDYTEEVTADNIVSYLGGYGNSIRLTREQRSCRMYAKWEKIGGETQIEDPSNSSGKTNDNKVKDAGSTNNTTVVKSANTLKVKAKSVTVKYKELKKKAQTITKKKAFKITDAKGKVTFKKVLGNKKISINKKTGKITLKKGLKKKTYKIKILVTAAGDDKFESASKTVTVKIKVK</sequence>